<dbReference type="WBParaSite" id="ALUE_0001903301-mRNA-1">
    <property type="protein sequence ID" value="ALUE_0001903301-mRNA-1"/>
    <property type="gene ID" value="ALUE_0001903301"/>
</dbReference>
<keyword evidence="2" id="KW-0812">Transmembrane</keyword>
<evidence type="ECO:0000313" key="5">
    <source>
        <dbReference type="WBParaSite" id="ALUE_0001903301-mRNA-1"/>
    </source>
</evidence>
<dbReference type="AlphaFoldDB" id="A0A0M3IJZ9"/>
<name>A0A0M3IJZ9_ASCLU</name>
<sequence>MVEGSNERYAKDLRKLVQQTSAVAIFSVLTAVIVIPMIYNYSQHIETALDSEVRFCNHRTTDLLLEFTRHIETALDSEVRFCNHRTTDLLLEFTRVSIQFEAMIPCLPGSFNMGKCGI</sequence>
<dbReference type="InterPro" id="IPR002486">
    <property type="entry name" value="Col_cuticle_N"/>
</dbReference>
<organism evidence="4 5">
    <name type="scientific">Ascaris lumbricoides</name>
    <name type="common">Giant roundworm</name>
    <dbReference type="NCBI Taxonomy" id="6252"/>
    <lineage>
        <taxon>Eukaryota</taxon>
        <taxon>Metazoa</taxon>
        <taxon>Ecdysozoa</taxon>
        <taxon>Nematoda</taxon>
        <taxon>Chromadorea</taxon>
        <taxon>Rhabditida</taxon>
        <taxon>Spirurina</taxon>
        <taxon>Ascaridomorpha</taxon>
        <taxon>Ascaridoidea</taxon>
        <taxon>Ascarididae</taxon>
        <taxon>Ascaris</taxon>
    </lineage>
</organism>
<evidence type="ECO:0000259" key="3">
    <source>
        <dbReference type="SMART" id="SM01088"/>
    </source>
</evidence>
<keyword evidence="4" id="KW-1185">Reference proteome</keyword>
<evidence type="ECO:0000313" key="4">
    <source>
        <dbReference type="Proteomes" id="UP000036681"/>
    </source>
</evidence>
<dbReference type="GO" id="GO:0042302">
    <property type="term" value="F:structural constituent of cuticle"/>
    <property type="evidence" value="ECO:0007669"/>
    <property type="project" value="InterPro"/>
</dbReference>
<proteinExistence type="predicted"/>
<reference evidence="5" key="1">
    <citation type="submission" date="2017-02" db="UniProtKB">
        <authorList>
            <consortium name="WormBaseParasite"/>
        </authorList>
    </citation>
    <scope>IDENTIFICATION</scope>
</reference>
<evidence type="ECO:0000256" key="1">
    <source>
        <dbReference type="ARBA" id="ARBA00022737"/>
    </source>
</evidence>
<keyword evidence="2" id="KW-0472">Membrane</keyword>
<feature type="transmembrane region" description="Helical" evidence="2">
    <location>
        <begin position="21"/>
        <end position="39"/>
    </location>
</feature>
<feature type="domain" description="Nematode cuticle collagen N-terminal" evidence="3">
    <location>
        <begin position="15"/>
        <end position="67"/>
    </location>
</feature>
<dbReference type="Proteomes" id="UP000036681">
    <property type="component" value="Unplaced"/>
</dbReference>
<keyword evidence="2" id="KW-1133">Transmembrane helix</keyword>
<dbReference type="Pfam" id="PF01484">
    <property type="entry name" value="Col_cuticle_N"/>
    <property type="match status" value="1"/>
</dbReference>
<keyword evidence="1" id="KW-0677">Repeat</keyword>
<dbReference type="SMART" id="SM01088">
    <property type="entry name" value="Col_cuticle_N"/>
    <property type="match status" value="1"/>
</dbReference>
<evidence type="ECO:0000256" key="2">
    <source>
        <dbReference type="SAM" id="Phobius"/>
    </source>
</evidence>
<accession>A0A0M3IJZ9</accession>
<protein>
    <submittedName>
        <fullName evidence="5">Col_cuticle_N domain-containing protein</fullName>
    </submittedName>
</protein>